<accession>A0A4D7AMI0</accession>
<keyword evidence="2" id="KW-1185">Reference proteome</keyword>
<gene>
    <name evidence="1" type="ORF">EIO64_17340</name>
</gene>
<evidence type="ECO:0000313" key="2">
    <source>
        <dbReference type="Proteomes" id="UP000298642"/>
    </source>
</evidence>
<dbReference type="Proteomes" id="UP000298642">
    <property type="component" value="Chromosome"/>
</dbReference>
<name>A0A4D7AMI0_9FIRM</name>
<proteinExistence type="predicted"/>
<dbReference type="AlphaFoldDB" id="A0A4D7AMI0"/>
<protein>
    <submittedName>
        <fullName evidence="1">Uncharacterized protein</fullName>
    </submittedName>
</protein>
<dbReference type="RefSeq" id="WP_145985064.1">
    <property type="nucleotide sequence ID" value="NZ_CP034413.3"/>
</dbReference>
<reference evidence="2" key="1">
    <citation type="submission" date="2018-12" db="EMBL/GenBank/DDBJ databases">
        <title>Dusodibacter welbiota gen. nov., sp. nov., isolated from human faeces and emended description of the Oscillibacter genus.</title>
        <authorList>
            <person name="Le Roy T."/>
            <person name="Van der Smissen P."/>
            <person name="Delzenne N."/>
            <person name="Muccioli G."/>
            <person name="Collet J.F."/>
            <person name="Cani P.D."/>
        </authorList>
    </citation>
    <scope>NUCLEOTIDE SEQUENCE [LARGE SCALE GENOMIC DNA]</scope>
    <source>
        <strain evidence="2">J115</strain>
    </source>
</reference>
<organism evidence="1 2">
    <name type="scientific">Dysosmobacter welbionis</name>
    <dbReference type="NCBI Taxonomy" id="2093857"/>
    <lineage>
        <taxon>Bacteria</taxon>
        <taxon>Bacillati</taxon>
        <taxon>Bacillota</taxon>
        <taxon>Clostridia</taxon>
        <taxon>Eubacteriales</taxon>
        <taxon>Oscillospiraceae</taxon>
        <taxon>Dysosmobacter</taxon>
    </lineage>
</organism>
<sequence length="150" mass="17983">MEIVHHEKTPYLKRTASAPLMILWEYHEVAQKPAIPYQIFHYSMRRRKMQPEKSRAPFQDQRWRPQFRRLHQTERSRKRKVICRIPVAALRNLPVWIRAAGINKSCLPQKKEAKSRLHSLNANVNIRCLRKQAVSRTMALTRKEFIPYVM</sequence>
<dbReference type="KEGG" id="obj:EIO64_17340"/>
<evidence type="ECO:0000313" key="1">
    <source>
        <dbReference type="EMBL" id="QCI60754.1"/>
    </source>
</evidence>
<dbReference type="EMBL" id="CP034413">
    <property type="protein sequence ID" value="QCI60754.1"/>
    <property type="molecule type" value="Genomic_DNA"/>
</dbReference>